<accession>A0ACB7F5C7</accession>
<evidence type="ECO:0000313" key="1">
    <source>
        <dbReference type="EMBL" id="KAG8009680.1"/>
    </source>
</evidence>
<dbReference type="EMBL" id="CM024805">
    <property type="protein sequence ID" value="KAG8009680.1"/>
    <property type="molecule type" value="Genomic_DNA"/>
</dbReference>
<protein>
    <submittedName>
        <fullName evidence="1">Uncharacterized protein</fullName>
    </submittedName>
</protein>
<proteinExistence type="predicted"/>
<comment type="caution">
    <text evidence="1">The sequence shown here is derived from an EMBL/GenBank/DDBJ whole genome shotgun (WGS) entry which is preliminary data.</text>
</comment>
<feature type="non-terminal residue" evidence="1">
    <location>
        <position position="306"/>
    </location>
</feature>
<organism evidence="1 2">
    <name type="scientific">Nibea albiflora</name>
    <name type="common">Yellow drum</name>
    <name type="synonym">Corvina albiflora</name>
    <dbReference type="NCBI Taxonomy" id="240163"/>
    <lineage>
        <taxon>Eukaryota</taxon>
        <taxon>Metazoa</taxon>
        <taxon>Chordata</taxon>
        <taxon>Craniata</taxon>
        <taxon>Vertebrata</taxon>
        <taxon>Euteleostomi</taxon>
        <taxon>Actinopterygii</taxon>
        <taxon>Neopterygii</taxon>
        <taxon>Teleostei</taxon>
        <taxon>Neoteleostei</taxon>
        <taxon>Acanthomorphata</taxon>
        <taxon>Eupercaria</taxon>
        <taxon>Sciaenidae</taxon>
        <taxon>Nibea</taxon>
    </lineage>
</organism>
<reference evidence="1" key="1">
    <citation type="submission" date="2020-04" db="EMBL/GenBank/DDBJ databases">
        <title>A chromosome-scale assembly and high-density genetic map of the yellow drum (Nibea albiflora) genome.</title>
        <authorList>
            <person name="Xu D."/>
            <person name="Zhang W."/>
            <person name="Chen R."/>
            <person name="Tan P."/>
            <person name="Wang L."/>
            <person name="Song H."/>
            <person name="Tian L."/>
            <person name="Zhu Q."/>
            <person name="Wang B."/>
        </authorList>
    </citation>
    <scope>NUCLEOTIDE SEQUENCE</scope>
    <source>
        <strain evidence="1">ZJHYS-2018</strain>
    </source>
</reference>
<sequence>MNLSEDNYTFTLDSLYFYHGATGLFTCNFFMGLPINSYVVWLIASGSGGSAASELFALNLSVSEILFCISSLYMMLYFLLKMPMVAGIELLQCVLQLMFISRLIFQSSICLERYLAVVHPTVFLRFKPLRYKLACCMVDWLLMLLYCVIPTLTLSVVHVLYLLVSMSLFFLVLTLYCGVHVLCVLKQPGPGDGSRGHESRNGLKRKAFTIIVITLVFSSISHILRVLILGPALLFASEQVVLQVTLVSLSISIVSPAVRFSSFTPNEPTPPPLIGQHTVQVLRDTLSYSDDIIKTLLESRVVVQNE</sequence>
<keyword evidence="2" id="KW-1185">Reference proteome</keyword>
<gene>
    <name evidence="1" type="ORF">GBF38_019035</name>
</gene>
<dbReference type="Proteomes" id="UP000805704">
    <property type="component" value="Chromosome 17"/>
</dbReference>
<evidence type="ECO:0000313" key="2">
    <source>
        <dbReference type="Proteomes" id="UP000805704"/>
    </source>
</evidence>
<name>A0ACB7F5C7_NIBAL</name>